<gene>
    <name evidence="7" type="ORF">Q6348_04310</name>
</gene>
<evidence type="ECO:0000313" key="8">
    <source>
        <dbReference type="Proteomes" id="UP001232536"/>
    </source>
</evidence>
<dbReference type="RefSeq" id="WP_304600075.1">
    <property type="nucleotide sequence ID" value="NZ_JAUQYO010000001.1"/>
</dbReference>
<evidence type="ECO:0000256" key="2">
    <source>
        <dbReference type="ARBA" id="ARBA00022438"/>
    </source>
</evidence>
<comment type="similarity">
    <text evidence="1">Belongs to the peptidase M42 family.</text>
</comment>
<evidence type="ECO:0000256" key="3">
    <source>
        <dbReference type="ARBA" id="ARBA00022670"/>
    </source>
</evidence>
<name>A0ABT9D6F1_9CELL</name>
<dbReference type="SUPFAM" id="SSF101821">
    <property type="entry name" value="Aminopeptidase/glucanase lid domain"/>
    <property type="match status" value="1"/>
</dbReference>
<evidence type="ECO:0000256" key="4">
    <source>
        <dbReference type="ARBA" id="ARBA00022723"/>
    </source>
</evidence>
<dbReference type="PANTHER" id="PTHR32481:SF7">
    <property type="entry name" value="AMINOPEPTIDASE YHFE-RELATED"/>
    <property type="match status" value="1"/>
</dbReference>
<dbReference type="Proteomes" id="UP001232536">
    <property type="component" value="Unassembled WGS sequence"/>
</dbReference>
<dbReference type="EMBL" id="JAUQYP010000001">
    <property type="protein sequence ID" value="MDO8106415.1"/>
    <property type="molecule type" value="Genomic_DNA"/>
</dbReference>
<evidence type="ECO:0000313" key="7">
    <source>
        <dbReference type="EMBL" id="MDO8106415.1"/>
    </source>
</evidence>
<reference evidence="7 8" key="1">
    <citation type="submission" date="2023-07" db="EMBL/GenBank/DDBJ databases">
        <title>Description of novel actinomycetes strains, isolated from tidal flat sediment.</title>
        <authorList>
            <person name="Lu C."/>
        </authorList>
    </citation>
    <scope>NUCLEOTIDE SEQUENCE [LARGE SCALE GENOMIC DNA]</scope>
    <source>
        <strain evidence="7 8">SYSU T00b441</strain>
    </source>
</reference>
<organism evidence="7 8">
    <name type="scientific">Actinotalea lenta</name>
    <dbReference type="NCBI Taxonomy" id="3064654"/>
    <lineage>
        <taxon>Bacteria</taxon>
        <taxon>Bacillati</taxon>
        <taxon>Actinomycetota</taxon>
        <taxon>Actinomycetes</taxon>
        <taxon>Micrococcales</taxon>
        <taxon>Cellulomonadaceae</taxon>
        <taxon>Actinotalea</taxon>
    </lineage>
</organism>
<dbReference type="Pfam" id="PF05343">
    <property type="entry name" value="Peptidase_M42"/>
    <property type="match status" value="1"/>
</dbReference>
<dbReference type="PANTHER" id="PTHR32481">
    <property type="entry name" value="AMINOPEPTIDASE"/>
    <property type="match status" value="1"/>
</dbReference>
<evidence type="ECO:0000256" key="1">
    <source>
        <dbReference type="ARBA" id="ARBA00006272"/>
    </source>
</evidence>
<comment type="caution">
    <text evidence="7">The sequence shown here is derived from an EMBL/GenBank/DDBJ whole genome shotgun (WGS) entry which is preliminary data.</text>
</comment>
<dbReference type="NCBIfam" id="TIGR03106">
    <property type="entry name" value="trio_M42_hydro"/>
    <property type="match status" value="1"/>
</dbReference>
<proteinExistence type="inferred from homology"/>
<keyword evidence="3" id="KW-0645">Protease</keyword>
<keyword evidence="8" id="KW-1185">Reference proteome</keyword>
<accession>A0ABT9D6F1</accession>
<dbReference type="Gene3D" id="2.40.30.40">
    <property type="entry name" value="Peptidase M42, domain 2"/>
    <property type="match status" value="1"/>
</dbReference>
<dbReference type="InterPro" id="IPR017537">
    <property type="entry name" value="Peptidase_M42_hydrolase"/>
</dbReference>
<sequence length="386" mass="41284">MTPDLTYLRRVLVELLEIPSPTGRTDHVQQYVGERLDRLGVPFVVTRRGAIVADLGGPAGDGASRAIAVHTDTIGAMIRRLKEDGRLELKPVGTHSSRFSEGAAVWVFPDDLETVYTGQVLPLKASGHRWDDEVDSQGVSWDQVEVRLDEHVATAEDLRALGLDVGDFVAQLASPVITDRGYVRSRHLDDKAGVAATLAAVKAIKDSGVELPVHARLLVTCTEEIGHGASHGLAEDVAEMVSVDAAVVAPGQQSRERAVTVAMADGVGPFDYHLSRRLHAIGRDAGLDVVRDTFAHYRSDAASALEAGAHLRVALLGFGVDATHGHERTHLDSLAGLSTLLASYLASDLVFPQWDTRPQGPLSAFPSLAVQPAQEEGPQEGPIDVD</sequence>
<dbReference type="InterPro" id="IPR008007">
    <property type="entry name" value="Peptidase_M42"/>
</dbReference>
<evidence type="ECO:0000256" key="5">
    <source>
        <dbReference type="ARBA" id="ARBA00022801"/>
    </source>
</evidence>
<keyword evidence="5" id="KW-0378">Hydrolase</keyword>
<keyword evidence="4" id="KW-0479">Metal-binding</keyword>
<dbReference type="InterPro" id="IPR023367">
    <property type="entry name" value="Peptidase_M42_dom2"/>
</dbReference>
<dbReference type="CDD" id="cd05657">
    <property type="entry name" value="M42_glucanase_like"/>
    <property type="match status" value="1"/>
</dbReference>
<feature type="region of interest" description="Disordered" evidence="6">
    <location>
        <begin position="362"/>
        <end position="386"/>
    </location>
</feature>
<protein>
    <submittedName>
        <fullName evidence="7">Osmoprotectant NAGGN system M42 family peptidase</fullName>
    </submittedName>
</protein>
<dbReference type="Gene3D" id="3.40.630.10">
    <property type="entry name" value="Zn peptidases"/>
    <property type="match status" value="1"/>
</dbReference>
<dbReference type="InterPro" id="IPR051464">
    <property type="entry name" value="Peptidase_M42_aminopept"/>
</dbReference>
<keyword evidence="2" id="KW-0031">Aminopeptidase</keyword>
<evidence type="ECO:0000256" key="6">
    <source>
        <dbReference type="SAM" id="MobiDB-lite"/>
    </source>
</evidence>
<dbReference type="SUPFAM" id="SSF53187">
    <property type="entry name" value="Zn-dependent exopeptidases"/>
    <property type="match status" value="1"/>
</dbReference>